<proteinExistence type="inferred from homology"/>
<evidence type="ECO:0000256" key="3">
    <source>
        <dbReference type="RuleBase" id="RU000363"/>
    </source>
</evidence>
<keyword evidence="6" id="KW-1185">Reference proteome</keyword>
<dbReference type="EMBL" id="JAFBBK010000001">
    <property type="protein sequence ID" value="MBM7416103.1"/>
    <property type="molecule type" value="Genomic_DNA"/>
</dbReference>
<dbReference type="RefSeq" id="WP_204868993.1">
    <property type="nucleotide sequence ID" value="NZ_JAFBBK010000001.1"/>
</dbReference>
<evidence type="ECO:0000256" key="2">
    <source>
        <dbReference type="ARBA" id="ARBA00023002"/>
    </source>
</evidence>
<gene>
    <name evidence="5" type="ORF">JOE42_002836</name>
</gene>
<name>A0ABS2KW05_9NOCA</name>
<feature type="domain" description="Ketoreductase" evidence="4">
    <location>
        <begin position="7"/>
        <end position="186"/>
    </location>
</feature>
<dbReference type="InterPro" id="IPR036291">
    <property type="entry name" value="NAD(P)-bd_dom_sf"/>
</dbReference>
<dbReference type="Pfam" id="PF00106">
    <property type="entry name" value="adh_short"/>
    <property type="match status" value="1"/>
</dbReference>
<comment type="similarity">
    <text evidence="1 3">Belongs to the short-chain dehydrogenases/reductases (SDR) family.</text>
</comment>
<dbReference type="NCBIfam" id="NF004526">
    <property type="entry name" value="PRK05872.1"/>
    <property type="match status" value="1"/>
</dbReference>
<evidence type="ECO:0000256" key="1">
    <source>
        <dbReference type="ARBA" id="ARBA00006484"/>
    </source>
</evidence>
<comment type="caution">
    <text evidence="5">The sequence shown here is derived from an EMBL/GenBank/DDBJ whole genome shotgun (WGS) entry which is preliminary data.</text>
</comment>
<dbReference type="PANTHER" id="PTHR44196:SF1">
    <property type="entry name" value="DEHYDROGENASE_REDUCTASE SDR FAMILY MEMBER 7B"/>
    <property type="match status" value="1"/>
</dbReference>
<dbReference type="InterPro" id="IPR057326">
    <property type="entry name" value="KR_dom"/>
</dbReference>
<keyword evidence="2" id="KW-0560">Oxidoreductase</keyword>
<accession>A0ABS2KW05</accession>
<dbReference type="PROSITE" id="PS00061">
    <property type="entry name" value="ADH_SHORT"/>
    <property type="match status" value="1"/>
</dbReference>
<evidence type="ECO:0000259" key="4">
    <source>
        <dbReference type="SMART" id="SM00822"/>
    </source>
</evidence>
<protein>
    <submittedName>
        <fullName evidence="5">NAD(P)-dependent dehydrogenase (Short-subunit alcohol dehydrogenase family)</fullName>
    </submittedName>
</protein>
<dbReference type="Proteomes" id="UP000703038">
    <property type="component" value="Unassembled WGS sequence"/>
</dbReference>
<sequence length="297" mass="31264">MVSVRNKVVLITGAGRGIGEATARALAAKGAKLVLTDVDEAPLTALVADLGDVAMGVRADVRDLADMQAAVDAGIARFGGIDVVLANAGISSYGSVLNVDPETFKRVIDINTTGVFHTVRAALPSLIERKGYVLVVSSLAAFTACPGLASYNASKAGAEHFANALRLEVKYQGVAVGSAHMAWIDTPLVQDAKSDLTAFQDLLAVLPWPLGRTLPVEACVDAFVRAVERRSRRVYVPGIVGGIGWVRSVLTTRLGEATTLRHVPRILPKMDAEVKALGRSESARNRAVVEGQSTRSA</sequence>
<evidence type="ECO:0000313" key="5">
    <source>
        <dbReference type="EMBL" id="MBM7416103.1"/>
    </source>
</evidence>
<dbReference type="PRINTS" id="PR00081">
    <property type="entry name" value="GDHRDH"/>
</dbReference>
<dbReference type="InterPro" id="IPR002347">
    <property type="entry name" value="SDR_fam"/>
</dbReference>
<dbReference type="Gene3D" id="3.40.50.720">
    <property type="entry name" value="NAD(P)-binding Rossmann-like Domain"/>
    <property type="match status" value="1"/>
</dbReference>
<dbReference type="PRINTS" id="PR00080">
    <property type="entry name" value="SDRFAMILY"/>
</dbReference>
<dbReference type="SMART" id="SM00822">
    <property type="entry name" value="PKS_KR"/>
    <property type="match status" value="1"/>
</dbReference>
<dbReference type="PANTHER" id="PTHR44196">
    <property type="entry name" value="DEHYDROGENASE/REDUCTASE SDR FAMILY MEMBER 7B"/>
    <property type="match status" value="1"/>
</dbReference>
<reference evidence="5 6" key="1">
    <citation type="submission" date="2021-01" db="EMBL/GenBank/DDBJ databases">
        <title>Genomics of switchgrass bacterial isolates.</title>
        <authorList>
            <person name="Shade A."/>
        </authorList>
    </citation>
    <scope>NUCLEOTIDE SEQUENCE [LARGE SCALE GENOMIC DNA]</scope>
    <source>
        <strain evidence="5 6">PvP111</strain>
    </source>
</reference>
<organism evidence="5 6">
    <name type="scientific">Rhodococcoides corynebacterioides</name>
    <dbReference type="NCBI Taxonomy" id="53972"/>
    <lineage>
        <taxon>Bacteria</taxon>
        <taxon>Bacillati</taxon>
        <taxon>Actinomycetota</taxon>
        <taxon>Actinomycetes</taxon>
        <taxon>Mycobacteriales</taxon>
        <taxon>Nocardiaceae</taxon>
        <taxon>Rhodococcoides</taxon>
    </lineage>
</organism>
<dbReference type="InterPro" id="IPR020904">
    <property type="entry name" value="Sc_DH/Rdtase_CS"/>
</dbReference>
<dbReference type="CDD" id="cd05233">
    <property type="entry name" value="SDR_c"/>
    <property type="match status" value="1"/>
</dbReference>
<evidence type="ECO:0000313" key="6">
    <source>
        <dbReference type="Proteomes" id="UP000703038"/>
    </source>
</evidence>
<dbReference type="SUPFAM" id="SSF51735">
    <property type="entry name" value="NAD(P)-binding Rossmann-fold domains"/>
    <property type="match status" value="1"/>
</dbReference>